<keyword evidence="3" id="KW-0276">Fatty acid metabolism</keyword>
<comment type="similarity">
    <text evidence="3">Belongs to the acyl carrier protein (ACP) family.</text>
</comment>
<name>A0AAU2V1C1_9ACTN</name>
<evidence type="ECO:0000256" key="1">
    <source>
        <dbReference type="ARBA" id="ARBA00022450"/>
    </source>
</evidence>
<organism evidence="5">
    <name type="scientific">Streptomyces sp. NBC_00003</name>
    <dbReference type="NCBI Taxonomy" id="2903608"/>
    <lineage>
        <taxon>Bacteria</taxon>
        <taxon>Bacillati</taxon>
        <taxon>Actinomycetota</taxon>
        <taxon>Actinomycetes</taxon>
        <taxon>Kitasatosporales</taxon>
        <taxon>Streptomycetaceae</taxon>
        <taxon>Streptomyces</taxon>
    </lineage>
</organism>
<reference evidence="5" key="1">
    <citation type="submission" date="2022-10" db="EMBL/GenBank/DDBJ databases">
        <title>The complete genomes of actinobacterial strains from the NBC collection.</title>
        <authorList>
            <person name="Joergensen T.S."/>
            <person name="Alvarez Arevalo M."/>
            <person name="Sterndorff E.B."/>
            <person name="Faurdal D."/>
            <person name="Vuksanovic O."/>
            <person name="Mourched A.-S."/>
            <person name="Charusanti P."/>
            <person name="Shaw S."/>
            <person name="Blin K."/>
            <person name="Weber T."/>
        </authorList>
    </citation>
    <scope>NUCLEOTIDE SEQUENCE</scope>
    <source>
        <strain evidence="5">NBC_00003</strain>
    </source>
</reference>
<evidence type="ECO:0000256" key="3">
    <source>
        <dbReference type="HAMAP-Rule" id="MF_01217"/>
    </source>
</evidence>
<keyword evidence="3" id="KW-0444">Lipid biosynthesis</keyword>
<dbReference type="InterPro" id="IPR036736">
    <property type="entry name" value="ACP-like_sf"/>
</dbReference>
<dbReference type="PROSITE" id="PS50075">
    <property type="entry name" value="CARRIER"/>
    <property type="match status" value="1"/>
</dbReference>
<accession>A0AAU2V1C1</accession>
<dbReference type="EMBL" id="CP108318">
    <property type="protein sequence ID" value="WTW60968.1"/>
    <property type="molecule type" value="Genomic_DNA"/>
</dbReference>
<dbReference type="AlphaFoldDB" id="A0AAU2V1C1"/>
<protein>
    <recommendedName>
        <fullName evidence="3">Acyl carrier protein</fullName>
        <shortName evidence="3">ACP</shortName>
    </recommendedName>
</protein>
<sequence length="89" mass="9831">MSEAVLSEELRNKVRDIIADVLEADSDELTEESSFVDDFDADSLLVIEMYSRFERDLGVKIPQEDATELDNLPAAYTLLATYAAEAAGV</sequence>
<comment type="subcellular location">
    <subcellularLocation>
        <location evidence="3">Cytoplasm</location>
    </subcellularLocation>
</comment>
<dbReference type="InterPro" id="IPR009081">
    <property type="entry name" value="PP-bd_ACP"/>
</dbReference>
<dbReference type="SUPFAM" id="SSF47336">
    <property type="entry name" value="ACP-like"/>
    <property type="match status" value="1"/>
</dbReference>
<feature type="modified residue" description="O-(pantetheine 4'-phosphoryl)serine" evidence="3">
    <location>
        <position position="43"/>
    </location>
</feature>
<comment type="pathway">
    <text evidence="3">Lipid metabolism; fatty acid biosynthesis.</text>
</comment>
<keyword evidence="3" id="KW-0443">Lipid metabolism</keyword>
<gene>
    <name evidence="3" type="primary">acpP</name>
    <name evidence="5" type="ORF">OG549_10065</name>
</gene>
<keyword evidence="1 3" id="KW-0596">Phosphopantetheine</keyword>
<dbReference type="GO" id="GO:0005737">
    <property type="term" value="C:cytoplasm"/>
    <property type="evidence" value="ECO:0007669"/>
    <property type="project" value="UniProtKB-SubCell"/>
</dbReference>
<dbReference type="Pfam" id="PF00550">
    <property type="entry name" value="PP-binding"/>
    <property type="match status" value="1"/>
</dbReference>
<dbReference type="InterPro" id="IPR003231">
    <property type="entry name" value="ACP"/>
</dbReference>
<evidence type="ECO:0000256" key="2">
    <source>
        <dbReference type="ARBA" id="ARBA00022553"/>
    </source>
</evidence>
<comment type="function">
    <text evidence="3">Carrier of the growing fatty acid chain in fatty acid biosynthesis.</text>
</comment>
<dbReference type="HAMAP" id="MF_01217">
    <property type="entry name" value="Acyl_carrier"/>
    <property type="match status" value="1"/>
</dbReference>
<proteinExistence type="inferred from homology"/>
<keyword evidence="2 3" id="KW-0597">Phosphoprotein</keyword>
<comment type="PTM">
    <text evidence="3">4'-phosphopantetheine is transferred from CoA to a specific serine of apo-ACP by AcpS. This modification is essential for activity because fatty acids are bound in thioester linkage to the sulfhydryl of the prosthetic group.</text>
</comment>
<dbReference type="GO" id="GO:0000036">
    <property type="term" value="F:acyl carrier activity"/>
    <property type="evidence" value="ECO:0007669"/>
    <property type="project" value="UniProtKB-UniRule"/>
</dbReference>
<dbReference type="Gene3D" id="1.10.1200.10">
    <property type="entry name" value="ACP-like"/>
    <property type="match status" value="1"/>
</dbReference>
<feature type="domain" description="Carrier" evidence="4">
    <location>
        <begin position="8"/>
        <end position="83"/>
    </location>
</feature>
<keyword evidence="3" id="KW-0275">Fatty acid biosynthesis</keyword>
<evidence type="ECO:0000313" key="5">
    <source>
        <dbReference type="EMBL" id="WTW60968.1"/>
    </source>
</evidence>
<keyword evidence="3" id="KW-0963">Cytoplasm</keyword>
<evidence type="ECO:0000259" key="4">
    <source>
        <dbReference type="PROSITE" id="PS50075"/>
    </source>
</evidence>